<dbReference type="AlphaFoldDB" id="A0AAV2Q895"/>
<protein>
    <submittedName>
        <fullName evidence="3">Uncharacterized protein</fullName>
    </submittedName>
</protein>
<proteinExistence type="predicted"/>
<evidence type="ECO:0000259" key="1">
    <source>
        <dbReference type="Pfam" id="PF07287"/>
    </source>
</evidence>
<evidence type="ECO:0000313" key="3">
    <source>
        <dbReference type="EMBL" id="CAL4074758.1"/>
    </source>
</evidence>
<feature type="domain" description="Acyclic terpene utilisation N-terminal" evidence="1">
    <location>
        <begin position="1"/>
        <end position="412"/>
    </location>
</feature>
<comment type="caution">
    <text evidence="3">The sequence shown here is derived from an EMBL/GenBank/DDBJ whole genome shotgun (WGS) entry which is preliminary data.</text>
</comment>
<evidence type="ECO:0000259" key="2">
    <source>
        <dbReference type="Pfam" id="PF23544"/>
    </source>
</evidence>
<sequence>MFDYLSEITMSLLTAAKAKKPEFGYAPDFVLFALGPYLNDIKRKGIRVLSNAGGINPHSCAAALKQAAQKAGVELKVAVVTGDDLMPQKKNYIGCPDMRSGQPLPKSVHSINAYLGAGPIARALELGADIVVTGRCADSSLALAPLMHSFGWQRGEYDKLASGSLAGHLIECGAQVTGGVYTDWHEVPDWHNIGFPIAEVSPDGSMVITKPSNTGGVVTHGTVAEQLLYEIGDPRAYVLPDVVCDFTGVETQVVEDGIKVIGAKGNPPTDSYKVSATYLDGFKATTVFCMGGPRSAEKGRKTTTAILQRVRNIFKMLKFDDFTKTHVQVLGDEDTYGPHASGGSGPRDVAVWLSVYHKDKKALDLFAREIAAAGTGMAPGIMGAIGGRPRPSPCLKLHSLLINKNDVDVSVSLDDVNENYSEENLTVISETYNLPDLAVSSVPSNLLRGTHSYRLEELAFTRSGDKANSANVGVIARHPALYPYLKEALSKEAVAQYFQHVFDDPQSAEDCLKRYEVDGIHGLNFVLESSLGGGGIASLRSDPQGKAYGQMLLDFTVNNMPDIDVLLQ</sequence>
<gene>
    <name evidence="3" type="ORF">MNOR_LOCUS9597</name>
</gene>
<dbReference type="EMBL" id="CAXKWB010004669">
    <property type="protein sequence ID" value="CAL4074758.1"/>
    <property type="molecule type" value="Genomic_DNA"/>
</dbReference>
<organism evidence="3 4">
    <name type="scientific">Meganyctiphanes norvegica</name>
    <name type="common">Northern krill</name>
    <name type="synonym">Thysanopoda norvegica</name>
    <dbReference type="NCBI Taxonomy" id="48144"/>
    <lineage>
        <taxon>Eukaryota</taxon>
        <taxon>Metazoa</taxon>
        <taxon>Ecdysozoa</taxon>
        <taxon>Arthropoda</taxon>
        <taxon>Crustacea</taxon>
        <taxon>Multicrustacea</taxon>
        <taxon>Malacostraca</taxon>
        <taxon>Eumalacostraca</taxon>
        <taxon>Eucarida</taxon>
        <taxon>Euphausiacea</taxon>
        <taxon>Euphausiidae</taxon>
        <taxon>Meganyctiphanes</taxon>
    </lineage>
</organism>
<dbReference type="PANTHER" id="PTHR47708">
    <property type="match status" value="1"/>
</dbReference>
<dbReference type="InterPro" id="IPR056362">
    <property type="entry name" value="AtuA-like_ferredoxin_dom"/>
</dbReference>
<reference evidence="3 4" key="1">
    <citation type="submission" date="2024-05" db="EMBL/GenBank/DDBJ databases">
        <authorList>
            <person name="Wallberg A."/>
        </authorList>
    </citation>
    <scope>NUCLEOTIDE SEQUENCE [LARGE SCALE GENOMIC DNA]</scope>
</reference>
<name>A0AAV2Q895_MEGNR</name>
<dbReference type="Pfam" id="PF07287">
    <property type="entry name" value="AtuA"/>
    <property type="match status" value="1"/>
</dbReference>
<evidence type="ECO:0000313" key="4">
    <source>
        <dbReference type="Proteomes" id="UP001497623"/>
    </source>
</evidence>
<keyword evidence="4" id="KW-1185">Reference proteome</keyword>
<dbReference type="Pfam" id="PF23544">
    <property type="entry name" value="AtuA_ferredoxin"/>
    <property type="match status" value="1"/>
</dbReference>
<accession>A0AAV2Q895</accession>
<dbReference type="InterPro" id="IPR010839">
    <property type="entry name" value="AtuA_N"/>
</dbReference>
<dbReference type="PANTHER" id="PTHR47708:SF2">
    <property type="entry name" value="SI:CH73-132F6.5"/>
    <property type="match status" value="1"/>
</dbReference>
<dbReference type="Proteomes" id="UP001497623">
    <property type="component" value="Unassembled WGS sequence"/>
</dbReference>
<feature type="domain" description="AtuA-like ferredoxin-fold" evidence="2">
    <location>
        <begin position="454"/>
        <end position="557"/>
    </location>
</feature>